<evidence type="ECO:0008006" key="4">
    <source>
        <dbReference type="Google" id="ProtNLM"/>
    </source>
</evidence>
<sequence>MRMRLFALLGATLIATLPLTTQTASAATRCASGKICTWQKADFGGTKHTYGKDNGCYPRSGRSVSNQSGKLITVYKDASCYGSHFDIKPGHYSDKTPWPVKSMAVWG</sequence>
<keyword evidence="1" id="KW-0732">Signal</keyword>
<feature type="chain" id="PRO_5007507469" description="Peptidase inhibitor" evidence="1">
    <location>
        <begin position="27"/>
        <end position="107"/>
    </location>
</feature>
<gene>
    <name evidence="2" type="ORF">A4E84_18095</name>
</gene>
<dbReference type="EMBL" id="CP015098">
    <property type="protein sequence ID" value="AMW11248.1"/>
    <property type="molecule type" value="Genomic_DNA"/>
</dbReference>
<protein>
    <recommendedName>
        <fullName evidence="4">Peptidase inhibitor</fullName>
    </recommendedName>
</protein>
<proteinExistence type="predicted"/>
<name>A0A143C1D4_9ACTN</name>
<evidence type="ECO:0000256" key="1">
    <source>
        <dbReference type="SAM" id="SignalP"/>
    </source>
</evidence>
<dbReference type="Gene3D" id="2.60.20.10">
    <property type="entry name" value="Crystallins"/>
    <property type="match status" value="1"/>
</dbReference>
<dbReference type="Proteomes" id="UP000076096">
    <property type="component" value="Chromosome"/>
</dbReference>
<evidence type="ECO:0000313" key="3">
    <source>
        <dbReference type="Proteomes" id="UP000076096"/>
    </source>
</evidence>
<dbReference type="InterPro" id="IPR011024">
    <property type="entry name" value="G_crystallin-like"/>
</dbReference>
<dbReference type="SUPFAM" id="SSF49695">
    <property type="entry name" value="gamma-Crystallin-like"/>
    <property type="match status" value="1"/>
</dbReference>
<accession>A0A143C1D4</accession>
<reference evidence="3" key="1">
    <citation type="submission" date="2016-04" db="EMBL/GenBank/DDBJ databases">
        <authorList>
            <person name="Zhang B."/>
        </authorList>
    </citation>
    <scope>NUCLEOTIDE SEQUENCE [LARGE SCALE GENOMIC DNA]</scope>
    <source>
        <strain evidence="3">S10</strain>
    </source>
</reference>
<organism evidence="2 3">
    <name type="scientific">Streptomyces qaidamensis</name>
    <dbReference type="NCBI Taxonomy" id="1783515"/>
    <lineage>
        <taxon>Bacteria</taxon>
        <taxon>Bacillati</taxon>
        <taxon>Actinomycetota</taxon>
        <taxon>Actinomycetes</taxon>
        <taxon>Kitasatosporales</taxon>
        <taxon>Streptomycetaceae</taxon>
        <taxon>Streptomyces</taxon>
        <taxon>Streptomyces aurantiacus group</taxon>
    </lineage>
</organism>
<keyword evidence="3" id="KW-1185">Reference proteome</keyword>
<dbReference type="AlphaFoldDB" id="A0A143C1D4"/>
<dbReference type="KEGG" id="stsi:A4E84_18095"/>
<evidence type="ECO:0000313" key="2">
    <source>
        <dbReference type="EMBL" id="AMW11248.1"/>
    </source>
</evidence>
<dbReference type="RefSeq" id="WP_062927587.1">
    <property type="nucleotide sequence ID" value="NZ_CP015098.1"/>
</dbReference>
<feature type="signal peptide" evidence="1">
    <location>
        <begin position="1"/>
        <end position="26"/>
    </location>
</feature>
<dbReference type="Pfam" id="PF03995">
    <property type="entry name" value="Inhibitor_I36"/>
    <property type="match status" value="1"/>
</dbReference>